<keyword evidence="3" id="KW-1185">Reference proteome</keyword>
<feature type="compositionally biased region" description="Basic and acidic residues" evidence="1">
    <location>
        <begin position="65"/>
        <end position="77"/>
    </location>
</feature>
<dbReference type="EMBL" id="CAUYUJ010002647">
    <property type="protein sequence ID" value="CAK0801712.1"/>
    <property type="molecule type" value="Genomic_DNA"/>
</dbReference>
<feature type="region of interest" description="Disordered" evidence="1">
    <location>
        <begin position="399"/>
        <end position="421"/>
    </location>
</feature>
<feature type="compositionally biased region" description="Basic and acidic residues" evidence="1">
    <location>
        <begin position="299"/>
        <end position="308"/>
    </location>
</feature>
<reference evidence="2" key="1">
    <citation type="submission" date="2023-10" db="EMBL/GenBank/DDBJ databases">
        <authorList>
            <person name="Chen Y."/>
            <person name="Shah S."/>
            <person name="Dougan E. K."/>
            <person name="Thang M."/>
            <person name="Chan C."/>
        </authorList>
    </citation>
    <scope>NUCLEOTIDE SEQUENCE [LARGE SCALE GENOMIC DNA]</scope>
</reference>
<comment type="caution">
    <text evidence="2">The sequence shown here is derived from an EMBL/GenBank/DDBJ whole genome shotgun (WGS) entry which is preliminary data.</text>
</comment>
<feature type="region of interest" description="Disordered" evidence="1">
    <location>
        <begin position="170"/>
        <end position="196"/>
    </location>
</feature>
<feature type="compositionally biased region" description="Basic and acidic residues" evidence="1">
    <location>
        <begin position="118"/>
        <end position="141"/>
    </location>
</feature>
<gene>
    <name evidence="2" type="ORF">PCOR1329_LOCUS9493</name>
</gene>
<feature type="compositionally biased region" description="Basic residues" evidence="1">
    <location>
        <begin position="17"/>
        <end position="27"/>
    </location>
</feature>
<proteinExistence type="predicted"/>
<feature type="non-terminal residue" evidence="2">
    <location>
        <position position="1"/>
    </location>
</feature>
<evidence type="ECO:0000256" key="1">
    <source>
        <dbReference type="SAM" id="MobiDB-lite"/>
    </source>
</evidence>
<sequence length="460" mass="47657">ARCRSAPRREAPCLPRRAARRPRRAQAQRRAVPPVGEEGCIPQDQSDHHRSRRTRSTHHDRGRRARDPADEPGEHLHGAAQTGPAVQQQPRVAAAAPRAPRGARAAGRGGHGSGQGAGDRRSAEDPGPEQRHLGHGDHADPRPPPLDQGGQAVRGGAVFLQGLRALRPAVGTRDVGKHRARGAESGGAHLRPRCGPGVRGVQLQVPGDDVLGLRHGGAGKRGPLPGRRLGDLMLPGLRTASEAELQNISWAFEAAGAHHGAVLSEVRRRLGSGGVGAADGCGATAPRASQRGAARARGRPADRGHARPDAGLSVLPTAQAPATAAPGSAPARGLVLRRLEVAEDHFACPEDAAATAQLRSCAEAAAAVAALEPAAGGRGQQAAGQGWVCTVKNTFVDVSDDGTSSDESEDEAPLGPSLECIPQGVIDPDELTAYRTSYQKFRSGKCRGAKGEVSHLGARA</sequence>
<feature type="compositionally biased region" description="Low complexity" evidence="1">
    <location>
        <begin position="83"/>
        <end position="106"/>
    </location>
</feature>
<feature type="region of interest" description="Disordered" evidence="1">
    <location>
        <begin position="1"/>
        <end position="152"/>
    </location>
</feature>
<feature type="region of interest" description="Disordered" evidence="1">
    <location>
        <begin position="275"/>
        <end position="311"/>
    </location>
</feature>
<feature type="compositionally biased region" description="Low complexity" evidence="1">
    <location>
        <begin position="280"/>
        <end position="295"/>
    </location>
</feature>
<protein>
    <submittedName>
        <fullName evidence="2">Uncharacterized protein</fullName>
    </submittedName>
</protein>
<feature type="compositionally biased region" description="Gly residues" evidence="1">
    <location>
        <begin position="107"/>
        <end position="117"/>
    </location>
</feature>
<feature type="compositionally biased region" description="Acidic residues" evidence="1">
    <location>
        <begin position="399"/>
        <end position="412"/>
    </location>
</feature>
<feature type="compositionally biased region" description="Basic residues" evidence="1">
    <location>
        <begin position="49"/>
        <end position="64"/>
    </location>
</feature>
<accession>A0ABN9QAU5</accession>
<evidence type="ECO:0000313" key="2">
    <source>
        <dbReference type="EMBL" id="CAK0801712.1"/>
    </source>
</evidence>
<organism evidence="2 3">
    <name type="scientific">Prorocentrum cordatum</name>
    <dbReference type="NCBI Taxonomy" id="2364126"/>
    <lineage>
        <taxon>Eukaryota</taxon>
        <taxon>Sar</taxon>
        <taxon>Alveolata</taxon>
        <taxon>Dinophyceae</taxon>
        <taxon>Prorocentrales</taxon>
        <taxon>Prorocentraceae</taxon>
        <taxon>Prorocentrum</taxon>
    </lineage>
</organism>
<name>A0ABN9QAU5_9DINO</name>
<evidence type="ECO:0000313" key="3">
    <source>
        <dbReference type="Proteomes" id="UP001189429"/>
    </source>
</evidence>
<dbReference type="Proteomes" id="UP001189429">
    <property type="component" value="Unassembled WGS sequence"/>
</dbReference>